<dbReference type="Proteomes" id="UP000614714">
    <property type="component" value="Unassembled WGS sequence"/>
</dbReference>
<dbReference type="RefSeq" id="WP_199387286.1">
    <property type="nucleotide sequence ID" value="NZ_JAEMHL010000001.1"/>
</dbReference>
<accession>A0ABS0Y8T3</accession>
<evidence type="ECO:0000313" key="4">
    <source>
        <dbReference type="EMBL" id="MBJ6748704.1"/>
    </source>
</evidence>
<dbReference type="EMBL" id="JAEMHL010000001">
    <property type="protein sequence ID" value="MBJ6748704.1"/>
    <property type="molecule type" value="Genomic_DNA"/>
</dbReference>
<dbReference type="PANTHER" id="PTHR30035">
    <property type="entry name" value="LIPOPROTEIN VACJ-RELATED"/>
    <property type="match status" value="1"/>
</dbReference>
<organism evidence="4 5">
    <name type="scientific">Geomonas anaerohicana</name>
    <dbReference type="NCBI Taxonomy" id="2798583"/>
    <lineage>
        <taxon>Bacteria</taxon>
        <taxon>Pseudomonadati</taxon>
        <taxon>Thermodesulfobacteriota</taxon>
        <taxon>Desulfuromonadia</taxon>
        <taxon>Geobacterales</taxon>
        <taxon>Geobacteraceae</taxon>
        <taxon>Geomonas</taxon>
    </lineage>
</organism>
<proteinExistence type="inferred from homology"/>
<comment type="caution">
    <text evidence="4">The sequence shown here is derived from an EMBL/GenBank/DDBJ whole genome shotgun (WGS) entry which is preliminary data.</text>
</comment>
<evidence type="ECO:0000256" key="3">
    <source>
        <dbReference type="SAM" id="SignalP"/>
    </source>
</evidence>
<dbReference type="PRINTS" id="PR01805">
    <property type="entry name" value="VACJLIPOPROT"/>
</dbReference>
<protein>
    <submittedName>
        <fullName evidence="4">VacJ family lipoprotein</fullName>
    </submittedName>
</protein>
<dbReference type="InterPro" id="IPR007428">
    <property type="entry name" value="MlaA"/>
</dbReference>
<keyword evidence="5" id="KW-1185">Reference proteome</keyword>
<comment type="similarity">
    <text evidence="1">Belongs to the MlaA family.</text>
</comment>
<name>A0ABS0Y8T3_9BACT</name>
<dbReference type="PANTHER" id="PTHR30035:SF3">
    <property type="entry name" value="INTERMEMBRANE PHOSPHOLIPID TRANSPORT SYSTEM LIPOPROTEIN MLAA"/>
    <property type="match status" value="1"/>
</dbReference>
<evidence type="ECO:0000256" key="2">
    <source>
        <dbReference type="ARBA" id="ARBA00022729"/>
    </source>
</evidence>
<feature type="signal peptide" evidence="3">
    <location>
        <begin position="1"/>
        <end position="22"/>
    </location>
</feature>
<sequence>MISNAAKLITATAFLIALSGCAARSANLPGEEPPMHTVSEFRDDENVSRTSDPWEGLNKGIYKFNYQADRFVLLPLVTGYETVVPGFARTGVSNFFSNLREIRTFYNCVLQAKGKKSMVTLGRFLTNSTIGIGGVFDPATALGMRREVEDFDRTLETWGVGNGPYLVLPILGPNTARSAGGFAVDAGVRWATMSVVDPFGGTGARTAIEEGVTGLETVDLRHRETFRYYDSDYPFEYYMVRYLFSQERELKILR</sequence>
<keyword evidence="2 3" id="KW-0732">Signal</keyword>
<reference evidence="4 5" key="1">
    <citation type="submission" date="2020-12" db="EMBL/GenBank/DDBJ databases">
        <title>Geomonas sp. Red421, isolated from paddy soil.</title>
        <authorList>
            <person name="Xu Z."/>
            <person name="Zhang Z."/>
            <person name="Masuda Y."/>
            <person name="Itoh H."/>
            <person name="Senoo K."/>
        </authorList>
    </citation>
    <scope>NUCLEOTIDE SEQUENCE [LARGE SCALE GENOMIC DNA]</scope>
    <source>
        <strain evidence="4 5">Red421</strain>
    </source>
</reference>
<evidence type="ECO:0000256" key="1">
    <source>
        <dbReference type="ARBA" id="ARBA00010634"/>
    </source>
</evidence>
<evidence type="ECO:0000313" key="5">
    <source>
        <dbReference type="Proteomes" id="UP000614714"/>
    </source>
</evidence>
<keyword evidence="4" id="KW-0449">Lipoprotein</keyword>
<dbReference type="PROSITE" id="PS51257">
    <property type="entry name" value="PROKAR_LIPOPROTEIN"/>
    <property type="match status" value="1"/>
</dbReference>
<feature type="chain" id="PRO_5046743656" evidence="3">
    <location>
        <begin position="23"/>
        <end position="254"/>
    </location>
</feature>
<gene>
    <name evidence="4" type="ORF">JFN91_00600</name>
</gene>
<dbReference type="Pfam" id="PF04333">
    <property type="entry name" value="MlaA"/>
    <property type="match status" value="1"/>
</dbReference>